<evidence type="ECO:0000313" key="1">
    <source>
        <dbReference type="EMBL" id="PBK59987.1"/>
    </source>
</evidence>
<reference evidence="2" key="1">
    <citation type="journal article" date="2017" name="Nat. Ecol. Evol.">
        <title>Genome expansion and lineage-specific genetic innovations in the forest pathogenic fungi Armillaria.</title>
        <authorList>
            <person name="Sipos G."/>
            <person name="Prasanna A.N."/>
            <person name="Walter M.C."/>
            <person name="O'Connor E."/>
            <person name="Balint B."/>
            <person name="Krizsan K."/>
            <person name="Kiss B."/>
            <person name="Hess J."/>
            <person name="Varga T."/>
            <person name="Slot J."/>
            <person name="Riley R."/>
            <person name="Boka B."/>
            <person name="Rigling D."/>
            <person name="Barry K."/>
            <person name="Lee J."/>
            <person name="Mihaltcheva S."/>
            <person name="LaButti K."/>
            <person name="Lipzen A."/>
            <person name="Waldron R."/>
            <person name="Moloney N.M."/>
            <person name="Sperisen C."/>
            <person name="Kredics L."/>
            <person name="Vagvoelgyi C."/>
            <person name="Patrignani A."/>
            <person name="Fitzpatrick D."/>
            <person name="Nagy I."/>
            <person name="Doyle S."/>
            <person name="Anderson J.B."/>
            <person name="Grigoriev I.V."/>
            <person name="Gueldener U."/>
            <person name="Muensterkoetter M."/>
            <person name="Nagy L.G."/>
        </authorList>
    </citation>
    <scope>NUCLEOTIDE SEQUENCE [LARGE SCALE GENOMIC DNA]</scope>
    <source>
        <strain evidence="2">28-4</strain>
    </source>
</reference>
<keyword evidence="2" id="KW-1185">Reference proteome</keyword>
<sequence>MIIWIRYSITPQKIRDRLLTSDSDFQKMLFQYLESAHKGEYFTGNQADVFNMRHDVEAQPGFVDLTEVLPDTPAPHCRDACPDCVASEMSEGWWTYFKHTVDMLICKCNIHTCHTNTWANGSVKANANAKGCKDNKWKHCKAHFPHKLFNETNVDSSTGHVNLLKKEKWINTFTPIITYLFRCNTDITLLRSGTAIKAVLIYVTDYITKPGLKTCAIFDCI</sequence>
<organism evidence="1 2">
    <name type="scientific">Armillaria solidipes</name>
    <dbReference type="NCBI Taxonomy" id="1076256"/>
    <lineage>
        <taxon>Eukaryota</taxon>
        <taxon>Fungi</taxon>
        <taxon>Dikarya</taxon>
        <taxon>Basidiomycota</taxon>
        <taxon>Agaricomycotina</taxon>
        <taxon>Agaricomycetes</taxon>
        <taxon>Agaricomycetidae</taxon>
        <taxon>Agaricales</taxon>
        <taxon>Marasmiineae</taxon>
        <taxon>Physalacriaceae</taxon>
        <taxon>Armillaria</taxon>
    </lineage>
</organism>
<dbReference type="STRING" id="1076256.A0A2H3B5V8"/>
<protein>
    <submittedName>
        <fullName evidence="1">Uncharacterized protein</fullName>
    </submittedName>
</protein>
<accession>A0A2H3B5V8</accession>
<proteinExistence type="predicted"/>
<dbReference type="EMBL" id="KZ293494">
    <property type="protein sequence ID" value="PBK59987.1"/>
    <property type="molecule type" value="Genomic_DNA"/>
</dbReference>
<name>A0A2H3B5V8_9AGAR</name>
<dbReference type="AlphaFoldDB" id="A0A2H3B5V8"/>
<evidence type="ECO:0000313" key="2">
    <source>
        <dbReference type="Proteomes" id="UP000218334"/>
    </source>
</evidence>
<dbReference type="Proteomes" id="UP000218334">
    <property type="component" value="Unassembled WGS sequence"/>
</dbReference>
<gene>
    <name evidence="1" type="ORF">ARMSODRAFT_991029</name>
</gene>